<evidence type="ECO:0000313" key="2">
    <source>
        <dbReference type="Proteomes" id="UP001054252"/>
    </source>
</evidence>
<dbReference type="Proteomes" id="UP001054252">
    <property type="component" value="Unassembled WGS sequence"/>
</dbReference>
<gene>
    <name evidence="1" type="ORF">SLEP1_g58065</name>
</gene>
<comment type="caution">
    <text evidence="1">The sequence shown here is derived from an EMBL/GenBank/DDBJ whole genome shotgun (WGS) entry which is preliminary data.</text>
</comment>
<sequence length="361" mass="41050">MARARAREGAGFRVRFSTARDSGKGFSRQLPGYGRQFIGRMCILREEGTREAVVGLVLFRMSEVSNVFDKERKLNQIWIDSYRLKVKLAENVKRGEVVAGKLVAIEEGHSSNNDLRQSDMKKGSMAIEIMPDKEDVQLLEADVVPVNIADRVVEPSTEKDTEVVRLHSSPNLVLQFSPTEEEVAWLKKSMVAVGCLEEFFKCNSDLVESWFEWIHPTSLSTMPSRSRMVWLRFAGVPLKAWSERCFTELGALLGEVILVNEDTKSKSFLSEGRVLILSDMQSKIANRIVLVVNGESFPIAMSEEEWRMDPDWWEKRANHGRWELGGLRHEPEVEKKEGSSYCEGRRGRIFGKLVLHCPMAV</sequence>
<reference evidence="1 2" key="1">
    <citation type="journal article" date="2021" name="Commun. Biol.">
        <title>The genome of Shorea leprosula (Dipterocarpaceae) highlights the ecological relevance of drought in aseasonal tropical rainforests.</title>
        <authorList>
            <person name="Ng K.K.S."/>
            <person name="Kobayashi M.J."/>
            <person name="Fawcett J.A."/>
            <person name="Hatakeyama M."/>
            <person name="Paape T."/>
            <person name="Ng C.H."/>
            <person name="Ang C.C."/>
            <person name="Tnah L.H."/>
            <person name="Lee C.T."/>
            <person name="Nishiyama T."/>
            <person name="Sese J."/>
            <person name="O'Brien M.J."/>
            <person name="Copetti D."/>
            <person name="Mohd Noor M.I."/>
            <person name="Ong R.C."/>
            <person name="Putra M."/>
            <person name="Sireger I.Z."/>
            <person name="Indrioko S."/>
            <person name="Kosugi Y."/>
            <person name="Izuno A."/>
            <person name="Isagi Y."/>
            <person name="Lee S.L."/>
            <person name="Shimizu K.K."/>
        </authorList>
    </citation>
    <scope>NUCLEOTIDE SEQUENCE [LARGE SCALE GENOMIC DNA]</scope>
    <source>
        <strain evidence="1">214</strain>
    </source>
</reference>
<dbReference type="PANTHER" id="PTHR34427:SF5">
    <property type="entry name" value="DUF4283 DOMAIN-CONTAINING PROTEIN"/>
    <property type="match status" value="1"/>
</dbReference>
<evidence type="ECO:0008006" key="3">
    <source>
        <dbReference type="Google" id="ProtNLM"/>
    </source>
</evidence>
<proteinExistence type="predicted"/>
<keyword evidence="2" id="KW-1185">Reference proteome</keyword>
<dbReference type="PANTHER" id="PTHR34427">
    <property type="entry name" value="DUF4283 DOMAIN PROTEIN"/>
    <property type="match status" value="1"/>
</dbReference>
<name>A0AAV5MPP3_9ROSI</name>
<dbReference type="AlphaFoldDB" id="A0AAV5MPP3"/>
<protein>
    <recommendedName>
        <fullName evidence="3">DUF4283 domain-containing protein</fullName>
    </recommendedName>
</protein>
<organism evidence="1 2">
    <name type="scientific">Rubroshorea leprosula</name>
    <dbReference type="NCBI Taxonomy" id="152421"/>
    <lineage>
        <taxon>Eukaryota</taxon>
        <taxon>Viridiplantae</taxon>
        <taxon>Streptophyta</taxon>
        <taxon>Embryophyta</taxon>
        <taxon>Tracheophyta</taxon>
        <taxon>Spermatophyta</taxon>
        <taxon>Magnoliopsida</taxon>
        <taxon>eudicotyledons</taxon>
        <taxon>Gunneridae</taxon>
        <taxon>Pentapetalae</taxon>
        <taxon>rosids</taxon>
        <taxon>malvids</taxon>
        <taxon>Malvales</taxon>
        <taxon>Dipterocarpaceae</taxon>
        <taxon>Rubroshorea</taxon>
    </lineage>
</organism>
<evidence type="ECO:0000313" key="1">
    <source>
        <dbReference type="EMBL" id="GKV51403.1"/>
    </source>
</evidence>
<accession>A0AAV5MPP3</accession>
<dbReference type="EMBL" id="BPVZ01000496">
    <property type="protein sequence ID" value="GKV51403.1"/>
    <property type="molecule type" value="Genomic_DNA"/>
</dbReference>